<dbReference type="EMBL" id="LK932402">
    <property type="protein sequence ID" value="CDS87400.1"/>
    <property type="molecule type" value="Genomic_DNA"/>
</dbReference>
<dbReference type="Proteomes" id="UP000878956">
    <property type="component" value="Unassembled WGS sequence"/>
</dbReference>
<evidence type="ECO:0000313" key="1">
    <source>
        <dbReference type="EMBL" id="CDS85961.1"/>
    </source>
</evidence>
<dbReference type="Proteomes" id="UP000411588">
    <property type="component" value="Unassembled WGS sequence"/>
</dbReference>
<dbReference type="EMBL" id="DAEQIJ010000069">
    <property type="protein sequence ID" value="HBH2622269.1"/>
    <property type="molecule type" value="Genomic_DNA"/>
</dbReference>
<evidence type="ECO:0000313" key="10">
    <source>
        <dbReference type="EMBL" id="VHX98809.1"/>
    </source>
</evidence>
<dbReference type="Proteomes" id="UP000372533">
    <property type="component" value="Unassembled WGS sequence"/>
</dbReference>
<evidence type="ECO:0000313" key="13">
    <source>
        <dbReference type="Proteomes" id="UP000372533"/>
    </source>
</evidence>
<evidence type="ECO:0000313" key="4">
    <source>
        <dbReference type="EMBL" id="HBH1544212.1"/>
    </source>
</evidence>
<dbReference type="KEGG" id="pdf:CD630DERM_21501"/>
<dbReference type="Proteomes" id="UP000879542">
    <property type="component" value="Unassembled WGS sequence"/>
</dbReference>
<dbReference type="Proteomes" id="UP000346772">
    <property type="component" value="Unassembled WGS sequence"/>
</dbReference>
<gene>
    <name evidence="3" type="ORF">BN1095_330235</name>
    <name evidence="1" type="ORF">BN1096_520571</name>
    <name evidence="2" type="ORF">BN1097_630041</name>
    <name evidence="4" type="ORF">KRM00_003757</name>
    <name evidence="5" type="ORF">KRQ00_000302</name>
    <name evidence="6" type="ORF">KRQ00_004144</name>
    <name evidence="10" type="ORF">SAMEA1402366_00958</name>
    <name evidence="8" type="ORF">SAMEA1402399_00602</name>
    <name evidence="9" type="ORF">SAMEA1710456_02182</name>
    <name evidence="7" type="ORF">SAMEA3375112_00625</name>
</gene>
<evidence type="ECO:0000313" key="14">
    <source>
        <dbReference type="Proteomes" id="UP000411588"/>
    </source>
</evidence>
<evidence type="ECO:0000313" key="7">
    <source>
        <dbReference type="EMBL" id="SJR92087.1"/>
    </source>
</evidence>
<evidence type="ECO:0000313" key="3">
    <source>
        <dbReference type="EMBL" id="CDT15422.1"/>
    </source>
</evidence>
<evidence type="ECO:0000313" key="2">
    <source>
        <dbReference type="EMBL" id="CDS87400.1"/>
    </source>
</evidence>
<protein>
    <submittedName>
        <fullName evidence="2">Uncharacterized protein</fullName>
    </submittedName>
</protein>
<organism evidence="2">
    <name type="scientific">Clostridioides difficile</name>
    <name type="common">Peptoclostridium difficile</name>
    <dbReference type="NCBI Taxonomy" id="1496"/>
    <lineage>
        <taxon>Bacteria</taxon>
        <taxon>Bacillati</taxon>
        <taxon>Bacillota</taxon>
        <taxon>Clostridia</taxon>
        <taxon>Peptostreptococcales</taxon>
        <taxon>Peptostreptococcaceae</taxon>
        <taxon>Clostridioides</taxon>
    </lineage>
</organism>
<evidence type="ECO:0000313" key="11">
    <source>
        <dbReference type="Proteomes" id="UP000189137"/>
    </source>
</evidence>
<proteinExistence type="predicted"/>
<dbReference type="EMBL" id="CAAJVP010000003">
    <property type="protein sequence ID" value="VHX98809.1"/>
    <property type="molecule type" value="Genomic_DNA"/>
</dbReference>
<reference evidence="2" key="1">
    <citation type="submission" date="2014-07" db="EMBL/GenBank/DDBJ databases">
        <authorList>
            <person name="Monot Marc"/>
        </authorList>
    </citation>
    <scope>NUCLEOTIDE SEQUENCE</scope>
    <source>
        <strain evidence="3">7032989</strain>
        <strain evidence="2">7032994</strain>
    </source>
</reference>
<dbReference type="EMBL" id="DAEQIJ010000001">
    <property type="protein sequence ID" value="HBH2618581.1"/>
    <property type="molecule type" value="Genomic_DNA"/>
</dbReference>
<sequence>MIIPSRRIQDITLTNLKNGEVTLIELDEIYKKMGFLFVVSEGKLKKIKKENHH</sequence>
<dbReference type="GeneID" id="66354545"/>
<reference evidence="4" key="2">
    <citation type="journal article" date="2018" name="Genome Biol.">
        <title>SKESA: strategic k-mer extension for scrupulous assemblies.</title>
        <authorList>
            <person name="Souvorov A."/>
            <person name="Agarwala R."/>
            <person name="Lipman D.J."/>
        </authorList>
    </citation>
    <scope>NUCLEOTIDE SEQUENCE</scope>
    <source>
        <strain evidence="5">Clostridioides</strain>
        <strain evidence="4">HN1000</strain>
    </source>
</reference>
<accession>A0A069A932</accession>
<dbReference type="EMBL" id="DAEPXK010000066">
    <property type="protein sequence ID" value="HBH1544212.1"/>
    <property type="molecule type" value="Genomic_DNA"/>
</dbReference>
<dbReference type="EMBL" id="CAADAT010000012">
    <property type="protein sequence ID" value="VFD54689.1"/>
    <property type="molecule type" value="Genomic_DNA"/>
</dbReference>
<evidence type="ECO:0000313" key="12">
    <source>
        <dbReference type="Proteomes" id="UP000346772"/>
    </source>
</evidence>
<dbReference type="PATRIC" id="fig|1496.842.peg.1559"/>
<dbReference type="EMBL" id="LK932505">
    <property type="protein sequence ID" value="CDS85961.1"/>
    <property type="molecule type" value="Genomic_DNA"/>
</dbReference>
<dbReference type="EMBL" id="CAADAN010000001">
    <property type="protein sequence ID" value="VFD29557.1"/>
    <property type="molecule type" value="Genomic_DNA"/>
</dbReference>
<dbReference type="Proteomes" id="UP000189137">
    <property type="component" value="Unassembled WGS sequence"/>
</dbReference>
<dbReference type="AlphaFoldDB" id="A0A069A932"/>
<evidence type="ECO:0000313" key="6">
    <source>
        <dbReference type="EMBL" id="HBH2622269.1"/>
    </source>
</evidence>
<evidence type="ECO:0000313" key="9">
    <source>
        <dbReference type="EMBL" id="VFD54689.1"/>
    </source>
</evidence>
<dbReference type="EMBL" id="FUPS01000002">
    <property type="protein sequence ID" value="SJR92087.1"/>
    <property type="molecule type" value="Genomic_DNA"/>
</dbReference>
<reference evidence="4" key="4">
    <citation type="submission" date="2021-06" db="EMBL/GenBank/DDBJ databases">
        <authorList>
            <consortium name="NCBI Pathogen Detection Project"/>
        </authorList>
    </citation>
    <scope>NUCLEOTIDE SEQUENCE</scope>
    <source>
        <strain evidence="5">Clostridioides</strain>
        <strain evidence="4">HN1000</strain>
    </source>
</reference>
<evidence type="ECO:0000313" key="8">
    <source>
        <dbReference type="EMBL" id="VFD29557.1"/>
    </source>
</evidence>
<dbReference type="EMBL" id="LK932994">
    <property type="protein sequence ID" value="CDT15422.1"/>
    <property type="molecule type" value="Genomic_DNA"/>
</dbReference>
<dbReference type="RefSeq" id="WP_003424559.1">
    <property type="nucleotide sequence ID" value="NZ_AP025558.1"/>
</dbReference>
<evidence type="ECO:0000313" key="5">
    <source>
        <dbReference type="EMBL" id="HBH2618581.1"/>
    </source>
</evidence>
<dbReference type="OrthoDB" id="9866154at2"/>
<reference evidence="12 14" key="3">
    <citation type="submission" date="2019-02" db="EMBL/GenBank/DDBJ databases">
        <authorList>
            <consortium name="Pathogen Informatics"/>
        </authorList>
    </citation>
    <scope>NUCLEOTIDE SEQUENCE [LARGE SCALE GENOMIC DNA]</scope>
    <source>
        <strain evidence="9 12">078GUE027</strain>
        <strain evidence="8">Clo34</strain>
        <strain evidence="14">clo34</strain>
        <strain evidence="10">Tl291</strain>
        <strain evidence="13">tl291</strain>
        <strain evidence="7 11">VRECD0157</strain>
    </source>
</reference>
<name>A0A069A932_CLODI</name>